<evidence type="ECO:0000313" key="1">
    <source>
        <dbReference type="EMBL" id="SDH20894.1"/>
    </source>
</evidence>
<dbReference type="STRING" id="89065.SAMN05216605_10568"/>
<dbReference type="AlphaFoldDB" id="A0A1G8AIU5"/>
<protein>
    <recommendedName>
        <fullName evidence="3">Haloacid dehalogenase-like hydrolase</fullName>
    </recommendedName>
</protein>
<organism evidence="1 2">
    <name type="scientific">Pseudomonas abietaniphila</name>
    <dbReference type="NCBI Taxonomy" id="89065"/>
    <lineage>
        <taxon>Bacteria</taxon>
        <taxon>Pseudomonadati</taxon>
        <taxon>Pseudomonadota</taxon>
        <taxon>Gammaproteobacteria</taxon>
        <taxon>Pseudomonadales</taxon>
        <taxon>Pseudomonadaceae</taxon>
        <taxon>Pseudomonas</taxon>
    </lineage>
</organism>
<accession>A0A1G8AIU5</accession>
<proteinExistence type="predicted"/>
<dbReference type="OrthoDB" id="5865007at2"/>
<sequence length="228" mass="25539">MRVTQYKALGLSFATLVDRERGILEGLRPLAVQSESVTSDAQLLNAYRQVAEELGARAMPVSATAFHGQLYQRVAQQLQIIPGWDESVAFSSSSSQWPIFEDAPGALQYLSKFYRLILIAPPHGIDVTALSRRLPVEFDAIIEPCDDDWHRSLESELHRLGLERSALLPVRSTEADDPWTDRVDFPVCTLRRGHNLPWNHSPQAMDGKRCEYASLADLAHAHQMALHA</sequence>
<gene>
    <name evidence="1" type="ORF">SAMN05216605_10568</name>
</gene>
<evidence type="ECO:0000313" key="2">
    <source>
        <dbReference type="Proteomes" id="UP000182894"/>
    </source>
</evidence>
<dbReference type="RefSeq" id="WP_074752863.1">
    <property type="nucleotide sequence ID" value="NZ_FNCO01000005.1"/>
</dbReference>
<dbReference type="EMBL" id="FNCO01000005">
    <property type="protein sequence ID" value="SDH20894.1"/>
    <property type="molecule type" value="Genomic_DNA"/>
</dbReference>
<dbReference type="Proteomes" id="UP000182894">
    <property type="component" value="Unassembled WGS sequence"/>
</dbReference>
<keyword evidence="2" id="KW-1185">Reference proteome</keyword>
<name>A0A1G8AIU5_9PSED</name>
<evidence type="ECO:0008006" key="3">
    <source>
        <dbReference type="Google" id="ProtNLM"/>
    </source>
</evidence>
<dbReference type="Gene3D" id="1.10.150.750">
    <property type="match status" value="1"/>
</dbReference>
<reference evidence="2" key="1">
    <citation type="submission" date="2016-10" db="EMBL/GenBank/DDBJ databases">
        <authorList>
            <person name="Varghese N."/>
            <person name="Submissions S."/>
        </authorList>
    </citation>
    <scope>NUCLEOTIDE SEQUENCE [LARGE SCALE GENOMIC DNA]</scope>
    <source>
        <strain evidence="2">ATCC 700689</strain>
    </source>
</reference>